<protein>
    <submittedName>
        <fullName evidence="2">SPFH like incomplete domain containing protein</fullName>
    </submittedName>
</protein>
<reference evidence="2" key="1">
    <citation type="journal article" date="2018" name="Nat. Commun.">
        <title>Diversity and evolution of the emerging Pandoraviridae family.</title>
        <authorList>
            <person name="Legendre M."/>
            <person name="Fabre E."/>
            <person name="Poirot O."/>
            <person name="Jeudy S."/>
            <person name="Lartigue A."/>
            <person name="Alempic J.M."/>
            <person name="Beucher L."/>
            <person name="Philippe N."/>
            <person name="Bertaux L."/>
            <person name="Christo-Foroux E."/>
            <person name="Labadie K."/>
            <person name="Coute Y."/>
            <person name="Abergel C."/>
            <person name="Claverie J.M."/>
        </authorList>
    </citation>
    <scope>NUCLEOTIDE SEQUENCE [LARGE SCALE GENOMIC DNA]</scope>
    <source>
        <strain evidence="2">Macleodensis</strain>
    </source>
</reference>
<dbReference type="KEGG" id="vg:36841227"/>
<sequence>MKVIRRSTVGIKETWGKFSAVLPAGLHFYLPLVSRVIVVPTWTATKAYAMGVKTGDNVFCNVSLSVGYRVADPERAFYEIADHGALVDAQVFNSLRGVTPRFGLDALFAAKDEIQDQVGERLKGVMASASTRSW</sequence>
<dbReference type="Gene3D" id="3.30.479.30">
    <property type="entry name" value="Band 7 domain"/>
    <property type="match status" value="1"/>
</dbReference>
<dbReference type="SUPFAM" id="SSF117892">
    <property type="entry name" value="Band 7/SPFH domain"/>
    <property type="match status" value="1"/>
</dbReference>
<dbReference type="InterPro" id="IPR001107">
    <property type="entry name" value="Band_7"/>
</dbReference>
<dbReference type="InterPro" id="IPR036013">
    <property type="entry name" value="Band_7/SPFH_dom_sf"/>
</dbReference>
<proteinExistence type="predicted"/>
<gene>
    <name evidence="2" type="ORF">pmac_cds_84</name>
</gene>
<name>A0A2U7UED8_9VIRU</name>
<dbReference type="PANTHER" id="PTHR43327">
    <property type="entry name" value="STOMATIN-LIKE PROTEIN 2, MITOCHONDRIAL"/>
    <property type="match status" value="1"/>
</dbReference>
<evidence type="ECO:0000313" key="2">
    <source>
        <dbReference type="EMBL" id="AVK76772.1"/>
    </source>
</evidence>
<feature type="domain" description="Band 7" evidence="1">
    <location>
        <begin position="3"/>
        <end position="126"/>
    </location>
</feature>
<dbReference type="Pfam" id="PF01145">
    <property type="entry name" value="Band_7"/>
    <property type="match status" value="1"/>
</dbReference>
<dbReference type="PANTHER" id="PTHR43327:SF10">
    <property type="entry name" value="STOMATIN-LIKE PROTEIN 2, MITOCHONDRIAL"/>
    <property type="match status" value="1"/>
</dbReference>
<dbReference type="Proteomes" id="UP000249758">
    <property type="component" value="Segment"/>
</dbReference>
<evidence type="ECO:0000259" key="1">
    <source>
        <dbReference type="Pfam" id="PF01145"/>
    </source>
</evidence>
<dbReference type="RefSeq" id="YP_009480768.1">
    <property type="nucleotide sequence ID" value="NC_037665.1"/>
</dbReference>
<dbReference type="GeneID" id="36841227"/>
<organism evidence="2">
    <name type="scientific">Pandoravirus macleodensis</name>
    <dbReference type="NCBI Taxonomy" id="2107707"/>
    <lineage>
        <taxon>Viruses</taxon>
        <taxon>Pandoravirus</taxon>
    </lineage>
</organism>
<accession>A0A2U7UED8</accession>
<dbReference type="EMBL" id="MG011691">
    <property type="protein sequence ID" value="AVK76772.1"/>
    <property type="molecule type" value="Genomic_DNA"/>
</dbReference>
<dbReference type="InterPro" id="IPR050710">
    <property type="entry name" value="Band7/mec-2_domain"/>
</dbReference>